<keyword evidence="2" id="KW-1185">Reference proteome</keyword>
<proteinExistence type="predicted"/>
<sequence>MLKTYENFHPFLKTLRCFRYAPVCHKKSLNTYQLRNKVLKGFCGDSIYLHKDLVGGDIKDLEINFDF</sequence>
<reference evidence="1 2" key="1">
    <citation type="submission" date="2015-04" db="EMBL/GenBank/DDBJ databases">
        <authorList>
            <person name="Syromyatnikov M.Y."/>
            <person name="Popov V.N."/>
        </authorList>
    </citation>
    <scope>NUCLEOTIDE SEQUENCE [LARGE SCALE GENOMIC DNA]</scope>
</reference>
<protein>
    <submittedName>
        <fullName evidence="1">CLUMA_CG002062, isoform A</fullName>
    </submittedName>
</protein>
<accession>A0A1J1HK36</accession>
<evidence type="ECO:0000313" key="1">
    <source>
        <dbReference type="EMBL" id="CRK88283.1"/>
    </source>
</evidence>
<dbReference type="AlphaFoldDB" id="A0A1J1HK36"/>
<organism evidence="1 2">
    <name type="scientific">Clunio marinus</name>
    <dbReference type="NCBI Taxonomy" id="568069"/>
    <lineage>
        <taxon>Eukaryota</taxon>
        <taxon>Metazoa</taxon>
        <taxon>Ecdysozoa</taxon>
        <taxon>Arthropoda</taxon>
        <taxon>Hexapoda</taxon>
        <taxon>Insecta</taxon>
        <taxon>Pterygota</taxon>
        <taxon>Neoptera</taxon>
        <taxon>Endopterygota</taxon>
        <taxon>Diptera</taxon>
        <taxon>Nematocera</taxon>
        <taxon>Chironomoidea</taxon>
        <taxon>Chironomidae</taxon>
        <taxon>Clunio</taxon>
    </lineage>
</organism>
<dbReference type="Proteomes" id="UP000183832">
    <property type="component" value="Unassembled WGS sequence"/>
</dbReference>
<dbReference type="EMBL" id="CVRI01000006">
    <property type="protein sequence ID" value="CRK88283.1"/>
    <property type="molecule type" value="Genomic_DNA"/>
</dbReference>
<gene>
    <name evidence="1" type="ORF">CLUMA_CG002062</name>
</gene>
<evidence type="ECO:0000313" key="2">
    <source>
        <dbReference type="Proteomes" id="UP000183832"/>
    </source>
</evidence>
<name>A0A1J1HK36_9DIPT</name>